<name>A0A8S5TP17_9CAUD</name>
<sequence>MILKCIFILGFFLCLFFFILNSPFYPVSFSSFQLL</sequence>
<accession>A0A8S5TP17</accession>
<protein>
    <submittedName>
        <fullName evidence="1">Uncharacterized protein</fullName>
    </submittedName>
</protein>
<proteinExistence type="predicted"/>
<evidence type="ECO:0000313" key="1">
    <source>
        <dbReference type="EMBL" id="DAF64875.1"/>
    </source>
</evidence>
<organism evidence="1">
    <name type="scientific">Siphoviridae sp. cttqT1</name>
    <dbReference type="NCBI Taxonomy" id="2827961"/>
    <lineage>
        <taxon>Viruses</taxon>
        <taxon>Duplodnaviria</taxon>
        <taxon>Heunggongvirae</taxon>
        <taxon>Uroviricota</taxon>
        <taxon>Caudoviricetes</taxon>
    </lineage>
</organism>
<reference evidence="1" key="1">
    <citation type="journal article" date="2021" name="Proc. Natl. Acad. Sci. U.S.A.">
        <title>A Catalog of Tens of Thousands of Viruses from Human Metagenomes Reveals Hidden Associations with Chronic Diseases.</title>
        <authorList>
            <person name="Tisza M.J."/>
            <person name="Buck C.B."/>
        </authorList>
    </citation>
    <scope>NUCLEOTIDE SEQUENCE</scope>
    <source>
        <strain evidence="1">CttqT1</strain>
    </source>
</reference>
<dbReference type="EMBL" id="BK032869">
    <property type="protein sequence ID" value="DAF64875.1"/>
    <property type="molecule type" value="Genomic_DNA"/>
</dbReference>